<keyword evidence="1" id="KW-1133">Transmembrane helix</keyword>
<feature type="transmembrane region" description="Helical" evidence="1">
    <location>
        <begin position="50"/>
        <end position="70"/>
    </location>
</feature>
<dbReference type="Proteomes" id="UP001595698">
    <property type="component" value="Unassembled WGS sequence"/>
</dbReference>
<evidence type="ECO:0000256" key="1">
    <source>
        <dbReference type="SAM" id="Phobius"/>
    </source>
</evidence>
<protein>
    <submittedName>
        <fullName evidence="2">ABC transporter permease</fullName>
    </submittedName>
</protein>
<keyword evidence="1" id="KW-0472">Membrane</keyword>
<name>A0ABV8EXK6_9ACTN</name>
<feature type="transmembrane region" description="Helical" evidence="1">
    <location>
        <begin position="167"/>
        <end position="186"/>
    </location>
</feature>
<keyword evidence="1" id="KW-0812">Transmembrane</keyword>
<comment type="caution">
    <text evidence="2">The sequence shown here is derived from an EMBL/GenBank/DDBJ whole genome shotgun (WGS) entry which is preliminary data.</text>
</comment>
<dbReference type="RefSeq" id="WP_386188788.1">
    <property type="nucleotide sequence ID" value="NZ_JBHSBC010000004.1"/>
</dbReference>
<proteinExistence type="predicted"/>
<evidence type="ECO:0000313" key="2">
    <source>
        <dbReference type="EMBL" id="MFC3979915.1"/>
    </source>
</evidence>
<reference evidence="3" key="1">
    <citation type="journal article" date="2019" name="Int. J. Syst. Evol. Microbiol.">
        <title>The Global Catalogue of Microorganisms (GCM) 10K type strain sequencing project: providing services to taxonomists for standard genome sequencing and annotation.</title>
        <authorList>
            <consortium name="The Broad Institute Genomics Platform"/>
            <consortium name="The Broad Institute Genome Sequencing Center for Infectious Disease"/>
            <person name="Wu L."/>
            <person name="Ma J."/>
        </authorList>
    </citation>
    <scope>NUCLEOTIDE SEQUENCE [LARGE SCALE GENOMIC DNA]</scope>
    <source>
        <strain evidence="3">TBRC 7912</strain>
    </source>
</reference>
<gene>
    <name evidence="2" type="ORF">ACFOYY_07280</name>
</gene>
<dbReference type="EMBL" id="JBHSBC010000004">
    <property type="protein sequence ID" value="MFC3979915.1"/>
    <property type="molecule type" value="Genomic_DNA"/>
</dbReference>
<feature type="transmembrane region" description="Helical" evidence="1">
    <location>
        <begin position="215"/>
        <end position="235"/>
    </location>
</feature>
<evidence type="ECO:0000313" key="3">
    <source>
        <dbReference type="Proteomes" id="UP001595698"/>
    </source>
</evidence>
<feature type="transmembrane region" description="Helical" evidence="1">
    <location>
        <begin position="99"/>
        <end position="127"/>
    </location>
</feature>
<organism evidence="2 3">
    <name type="scientific">Streptosporangium jomthongense</name>
    <dbReference type="NCBI Taxonomy" id="1193683"/>
    <lineage>
        <taxon>Bacteria</taxon>
        <taxon>Bacillati</taxon>
        <taxon>Actinomycetota</taxon>
        <taxon>Actinomycetes</taxon>
        <taxon>Streptosporangiales</taxon>
        <taxon>Streptosporangiaceae</taxon>
        <taxon>Streptosporangium</taxon>
    </lineage>
</organism>
<accession>A0ABV8EXK6</accession>
<feature type="transmembrane region" description="Helical" evidence="1">
    <location>
        <begin position="25"/>
        <end position="44"/>
    </location>
</feature>
<sequence>MTSIPFHRLLLVETRKIFDTRSGKVLTAVLVALTVASVVGRGLVAGPRLFTLTGTAGIGFGILLPVLAVLSVTGEWSHRTALTTFTLEPRRARVLAAKFLPPLAVAVVATVFALLVAVPATAVVAAVRHVPADWAVPPLALPGMAATFVLLTAMGSAFGLLSLNAPVAIVVCLTNTMLWSVVSRLGETGRVLAEWFDLGNTNGPLATGTMTGGDAVRLATSVLLWIALPAALGALRVSRAEIR</sequence>
<feature type="transmembrane region" description="Helical" evidence="1">
    <location>
        <begin position="139"/>
        <end position="160"/>
    </location>
</feature>
<keyword evidence="3" id="KW-1185">Reference proteome</keyword>